<sequence>MSEVLITLGIIGIIAAMTLPAIIGNYNKKVTVQKLKQTYSILQQAVLLSQMENGEPREWNLTRFEHADSKDAIMEVCETYFIPYIKTVGEPKYMSLKEAGWKSYHLLSGQISNRPDIGTKRCIMKLNNGVSVMASLNSSGGENSKYVGMLFYIDINGPGKPNISGIDGFCIALYFENGSFTFWNMNAKRDILLKNYCTRTPGGENTSLGCGALILQDNWEIKDDYPW</sequence>
<evidence type="ECO:0000256" key="1">
    <source>
        <dbReference type="SAM" id="Phobius"/>
    </source>
</evidence>
<keyword evidence="1" id="KW-0812">Transmembrane</keyword>
<dbReference type="SUPFAM" id="SSF54523">
    <property type="entry name" value="Pili subunits"/>
    <property type="match status" value="1"/>
</dbReference>
<protein>
    <recommendedName>
        <fullName evidence="2">DUF6613 domain-containing protein</fullName>
    </recommendedName>
</protein>
<comment type="caution">
    <text evidence="3">The sequence shown here is derived from an EMBL/GenBank/DDBJ whole genome shotgun (WGS) entry which is preliminary data.</text>
</comment>
<dbReference type="Pfam" id="PF20318">
    <property type="entry name" value="DUF6613"/>
    <property type="match status" value="1"/>
</dbReference>
<dbReference type="AlphaFoldDB" id="A0A9D1FVX5"/>
<name>A0A9D1FVX5_9BACT</name>
<keyword evidence="1" id="KW-0472">Membrane</keyword>
<evidence type="ECO:0000313" key="4">
    <source>
        <dbReference type="Proteomes" id="UP000824139"/>
    </source>
</evidence>
<evidence type="ECO:0000313" key="3">
    <source>
        <dbReference type="EMBL" id="HIS82699.1"/>
    </source>
</evidence>
<feature type="transmembrane region" description="Helical" evidence="1">
    <location>
        <begin position="6"/>
        <end position="26"/>
    </location>
</feature>
<keyword evidence="1" id="KW-1133">Transmembrane helix</keyword>
<feature type="domain" description="DUF6613" evidence="2">
    <location>
        <begin position="22"/>
        <end position="226"/>
    </location>
</feature>
<reference evidence="3" key="2">
    <citation type="journal article" date="2021" name="PeerJ">
        <title>Extensive microbial diversity within the chicken gut microbiome revealed by metagenomics and culture.</title>
        <authorList>
            <person name="Gilroy R."/>
            <person name="Ravi A."/>
            <person name="Getino M."/>
            <person name="Pursley I."/>
            <person name="Horton D.L."/>
            <person name="Alikhan N.F."/>
            <person name="Baker D."/>
            <person name="Gharbi K."/>
            <person name="Hall N."/>
            <person name="Watson M."/>
            <person name="Adriaenssens E.M."/>
            <person name="Foster-Nyarko E."/>
            <person name="Jarju S."/>
            <person name="Secka A."/>
            <person name="Antonio M."/>
            <person name="Oren A."/>
            <person name="Chaudhuri R.R."/>
            <person name="La Ragione R."/>
            <person name="Hildebrand F."/>
            <person name="Pallen M.J."/>
        </authorList>
    </citation>
    <scope>NUCLEOTIDE SEQUENCE</scope>
    <source>
        <strain evidence="3">CHK152-2994</strain>
    </source>
</reference>
<dbReference type="InterPro" id="IPR046721">
    <property type="entry name" value="DUF6613"/>
</dbReference>
<dbReference type="Proteomes" id="UP000824139">
    <property type="component" value="Unassembled WGS sequence"/>
</dbReference>
<dbReference type="InterPro" id="IPR045584">
    <property type="entry name" value="Pilin-like"/>
</dbReference>
<proteinExistence type="predicted"/>
<organism evidence="3 4">
    <name type="scientific">Candidatus Scatenecus faecavium</name>
    <dbReference type="NCBI Taxonomy" id="2840915"/>
    <lineage>
        <taxon>Bacteria</taxon>
        <taxon>Candidatus Scatenecus</taxon>
    </lineage>
</organism>
<gene>
    <name evidence="3" type="ORF">IAD41_03735</name>
</gene>
<dbReference type="EMBL" id="DVJO01000079">
    <property type="protein sequence ID" value="HIS82699.1"/>
    <property type="molecule type" value="Genomic_DNA"/>
</dbReference>
<accession>A0A9D1FVX5</accession>
<reference evidence="3" key="1">
    <citation type="submission" date="2020-10" db="EMBL/GenBank/DDBJ databases">
        <authorList>
            <person name="Gilroy R."/>
        </authorList>
    </citation>
    <scope>NUCLEOTIDE SEQUENCE</scope>
    <source>
        <strain evidence="3">CHK152-2994</strain>
    </source>
</reference>
<evidence type="ECO:0000259" key="2">
    <source>
        <dbReference type="Pfam" id="PF20318"/>
    </source>
</evidence>